<name>A0A0J6I1R0_COCPO</name>
<dbReference type="VEuPathDB" id="FungiDB:CPAG_01568"/>
<dbReference type="AlphaFoldDB" id="A0A0J6I1R0"/>
<accession>A0A0J6I1R0</accession>
<proteinExistence type="predicted"/>
<protein>
    <submittedName>
        <fullName evidence="1">Uncharacterized protein</fullName>
    </submittedName>
</protein>
<gene>
    <name evidence="1" type="ORF">CPAG_01568</name>
</gene>
<reference evidence="1 2" key="1">
    <citation type="submission" date="2007-06" db="EMBL/GenBank/DDBJ databases">
        <title>The Genome Sequence of Coccidioides posadasii RMSCC_3488.</title>
        <authorList>
            <consortium name="Coccidioides Genome Resources Consortium"/>
            <consortium name="The Broad Institute Genome Sequencing Platform"/>
            <person name="Henn M.R."/>
            <person name="Sykes S."/>
            <person name="Young S."/>
            <person name="Jaffe D."/>
            <person name="Berlin A."/>
            <person name="Alvarez P."/>
            <person name="Butler J."/>
            <person name="Gnerre S."/>
            <person name="Grabherr M."/>
            <person name="Mauceli E."/>
            <person name="Brockman W."/>
            <person name="Kodira C."/>
            <person name="Alvarado L."/>
            <person name="Zeng Q."/>
            <person name="Crawford M."/>
            <person name="Antoine C."/>
            <person name="Devon K."/>
            <person name="Galgiani J."/>
            <person name="Orsborn K."/>
            <person name="Lewis M.L."/>
            <person name="Nusbaum C."/>
            <person name="Galagan J."/>
            <person name="Birren B."/>
        </authorList>
    </citation>
    <scope>NUCLEOTIDE SEQUENCE [LARGE SCALE GENOMIC DNA]</scope>
    <source>
        <strain evidence="1 2">RMSCC 3488</strain>
    </source>
</reference>
<reference evidence="2" key="2">
    <citation type="journal article" date="2009" name="Genome Res.">
        <title>Comparative genomic analyses of the human fungal pathogens Coccidioides and their relatives.</title>
        <authorList>
            <person name="Sharpton T.J."/>
            <person name="Stajich J.E."/>
            <person name="Rounsley S.D."/>
            <person name="Gardner M.J."/>
            <person name="Wortman J.R."/>
            <person name="Jordar V.S."/>
            <person name="Maiti R."/>
            <person name="Kodira C.D."/>
            <person name="Neafsey D.E."/>
            <person name="Zeng Q."/>
            <person name="Hung C.-Y."/>
            <person name="McMahan C."/>
            <person name="Muszewska A."/>
            <person name="Grynberg M."/>
            <person name="Mandel M.A."/>
            <person name="Kellner E.M."/>
            <person name="Barker B.M."/>
            <person name="Galgiani J.N."/>
            <person name="Orbach M.J."/>
            <person name="Kirkland T.N."/>
            <person name="Cole G.T."/>
            <person name="Henn M.R."/>
            <person name="Birren B.W."/>
            <person name="Taylor J.W."/>
        </authorList>
    </citation>
    <scope>NUCLEOTIDE SEQUENCE [LARGE SCALE GENOMIC DNA]</scope>
    <source>
        <strain evidence="2">RMSCC 3488</strain>
    </source>
</reference>
<dbReference type="Proteomes" id="UP000054567">
    <property type="component" value="Unassembled WGS sequence"/>
</dbReference>
<dbReference type="EMBL" id="DS268109">
    <property type="protein sequence ID" value="KMM65217.1"/>
    <property type="molecule type" value="Genomic_DNA"/>
</dbReference>
<evidence type="ECO:0000313" key="1">
    <source>
        <dbReference type="EMBL" id="KMM65217.1"/>
    </source>
</evidence>
<organism evidence="1 2">
    <name type="scientific">Coccidioides posadasii RMSCC 3488</name>
    <dbReference type="NCBI Taxonomy" id="454284"/>
    <lineage>
        <taxon>Eukaryota</taxon>
        <taxon>Fungi</taxon>
        <taxon>Dikarya</taxon>
        <taxon>Ascomycota</taxon>
        <taxon>Pezizomycotina</taxon>
        <taxon>Eurotiomycetes</taxon>
        <taxon>Eurotiomycetidae</taxon>
        <taxon>Onygenales</taxon>
        <taxon>Onygenaceae</taxon>
        <taxon>Coccidioides</taxon>
    </lineage>
</organism>
<reference evidence="2" key="3">
    <citation type="journal article" date="2010" name="Genome Res.">
        <title>Population genomic sequencing of Coccidioides fungi reveals recent hybridization and transposon control.</title>
        <authorList>
            <person name="Neafsey D.E."/>
            <person name="Barker B.M."/>
            <person name="Sharpton T.J."/>
            <person name="Stajich J.E."/>
            <person name="Park D.J."/>
            <person name="Whiston E."/>
            <person name="Hung C.-Y."/>
            <person name="McMahan C."/>
            <person name="White J."/>
            <person name="Sykes S."/>
            <person name="Heiman D."/>
            <person name="Young S."/>
            <person name="Zeng Q."/>
            <person name="Abouelleil A."/>
            <person name="Aftuck L."/>
            <person name="Bessette D."/>
            <person name="Brown A."/>
            <person name="FitzGerald M."/>
            <person name="Lui A."/>
            <person name="Macdonald J.P."/>
            <person name="Priest M."/>
            <person name="Orbach M.J."/>
            <person name="Galgiani J.N."/>
            <person name="Kirkland T.N."/>
            <person name="Cole G.T."/>
            <person name="Birren B.W."/>
            <person name="Henn M.R."/>
            <person name="Taylor J.W."/>
            <person name="Rounsley S.D."/>
        </authorList>
    </citation>
    <scope>NUCLEOTIDE SEQUENCE [LARGE SCALE GENOMIC DNA]</scope>
    <source>
        <strain evidence="2">RMSCC 3488</strain>
    </source>
</reference>
<evidence type="ECO:0000313" key="2">
    <source>
        <dbReference type="Proteomes" id="UP000054567"/>
    </source>
</evidence>
<sequence length="261" mass="29142">MVERFSKTAQTSDINHLVIGGGDSRALGSQATSPHTLPIQIGLWKSSKVRSSLRCESAEFPPGKTKIGRLSSMATRTLPGDLWMPGSGEKLNNDTNCFISCLVVKLATSQCMDRRNNTCHVLSTAQTERERHRERSHTRGNNTKSTAAIHIHKSVMDTLHKASLQPQTEFVDTGLISHPLTGKPYYQKCELRRTGRQEGWIQNFYGQKREENGIVHGSLATESHFMTEDVVSSVVHNSYPKISHFGFKVLKNHNLDCEESP</sequence>